<feature type="region of interest" description="Disordered" evidence="1">
    <location>
        <begin position="1"/>
        <end position="28"/>
    </location>
</feature>
<comment type="caution">
    <text evidence="2">The sequence shown here is derived from an EMBL/GenBank/DDBJ whole genome shotgun (WGS) entry which is preliminary data.</text>
</comment>
<proteinExistence type="predicted"/>
<reference evidence="2" key="1">
    <citation type="submission" date="2020-08" db="EMBL/GenBank/DDBJ databases">
        <title>Multicomponent nature underlies the extraordinary mechanical properties of spider dragline silk.</title>
        <authorList>
            <person name="Kono N."/>
            <person name="Nakamura H."/>
            <person name="Mori M."/>
            <person name="Yoshida Y."/>
            <person name="Ohtoshi R."/>
            <person name="Malay A.D."/>
            <person name="Moran D.A.P."/>
            <person name="Tomita M."/>
            <person name="Numata K."/>
            <person name="Arakawa K."/>
        </authorList>
    </citation>
    <scope>NUCLEOTIDE SEQUENCE</scope>
</reference>
<organism evidence="2 3">
    <name type="scientific">Nephila pilipes</name>
    <name type="common">Giant wood spider</name>
    <name type="synonym">Nephila maculata</name>
    <dbReference type="NCBI Taxonomy" id="299642"/>
    <lineage>
        <taxon>Eukaryota</taxon>
        <taxon>Metazoa</taxon>
        <taxon>Ecdysozoa</taxon>
        <taxon>Arthropoda</taxon>
        <taxon>Chelicerata</taxon>
        <taxon>Arachnida</taxon>
        <taxon>Araneae</taxon>
        <taxon>Araneomorphae</taxon>
        <taxon>Entelegynae</taxon>
        <taxon>Araneoidea</taxon>
        <taxon>Nephilidae</taxon>
        <taxon>Nephila</taxon>
    </lineage>
</organism>
<evidence type="ECO:0000313" key="3">
    <source>
        <dbReference type="Proteomes" id="UP000887013"/>
    </source>
</evidence>
<evidence type="ECO:0000256" key="1">
    <source>
        <dbReference type="SAM" id="MobiDB-lite"/>
    </source>
</evidence>
<gene>
    <name evidence="2" type="ORF">NPIL_259231</name>
</gene>
<sequence>MASAHPHESSPGNPKPNQNEQDDQSVPTDACCSTCYIGIPMGNDRFYSMTSMLAHLGMDFPRSALRCPVAIFFWLNLSP</sequence>
<name>A0A8X6MSG6_NEPPI</name>
<protein>
    <submittedName>
        <fullName evidence="2">Uncharacterized protein</fullName>
    </submittedName>
</protein>
<accession>A0A8X6MSG6</accession>
<dbReference type="AlphaFoldDB" id="A0A8X6MSG6"/>
<feature type="compositionally biased region" description="Polar residues" evidence="1">
    <location>
        <begin position="10"/>
        <end position="27"/>
    </location>
</feature>
<keyword evidence="3" id="KW-1185">Reference proteome</keyword>
<dbReference type="Proteomes" id="UP000887013">
    <property type="component" value="Unassembled WGS sequence"/>
</dbReference>
<evidence type="ECO:0000313" key="2">
    <source>
        <dbReference type="EMBL" id="GFS75651.1"/>
    </source>
</evidence>
<dbReference type="EMBL" id="BMAW01001797">
    <property type="protein sequence ID" value="GFS75651.1"/>
    <property type="molecule type" value="Genomic_DNA"/>
</dbReference>